<proteinExistence type="predicted"/>
<feature type="compositionally biased region" description="Basic and acidic residues" evidence="1">
    <location>
        <begin position="48"/>
        <end position="69"/>
    </location>
</feature>
<name>E2BLF4_HARSA</name>
<keyword evidence="4" id="KW-1185">Reference proteome</keyword>
<protein>
    <submittedName>
        <fullName evidence="3">Uncharacterized protein</fullName>
    </submittedName>
</protein>
<dbReference type="AlphaFoldDB" id="E2BLF4"/>
<evidence type="ECO:0000256" key="2">
    <source>
        <dbReference type="SAM" id="SignalP"/>
    </source>
</evidence>
<dbReference type="InterPro" id="IPR031983">
    <property type="entry name" value="DUF4786"/>
</dbReference>
<feature type="chain" id="PRO_5012474786" evidence="2">
    <location>
        <begin position="16"/>
        <end position="337"/>
    </location>
</feature>
<sequence>MLLIPLLLIIGPAVAFPLADMLDSSRPDVPQEQKALFVSTEITGTEAPTEHEDPREPREMVEDATKKTLSETLKSTSDHPEASADSEAGERKMTQGRKHKAMFVDYPLVSPIYPGLSAYEIDGYEEEPAVTGTERSSGDSAKRYQESNIFYIRLPPTPYMFVPGLGYISQPPTYSVASAAASSLRPQVVPVVGQLPQLLQLPAPHAKPVRPGQPGVYPAGETVNPFIKLPIDFVSNGKPTAVYQWQKKPGKKPADSPITNLDSLSADFVSNGKPTSIYQWQANLKRPDASLNSLDLGPYNFNGKPTGLYLLGPDGSSAMHQSIRRPDYQADYRSAYY</sequence>
<dbReference type="Pfam" id="PF16027">
    <property type="entry name" value="DUF4786"/>
    <property type="match status" value="1"/>
</dbReference>
<evidence type="ECO:0000256" key="1">
    <source>
        <dbReference type="SAM" id="MobiDB-lite"/>
    </source>
</evidence>
<gene>
    <name evidence="3" type="ORF">EAI_15441</name>
</gene>
<dbReference type="InParanoid" id="E2BLF4"/>
<evidence type="ECO:0000313" key="4">
    <source>
        <dbReference type="Proteomes" id="UP000008237"/>
    </source>
</evidence>
<dbReference type="OrthoDB" id="7700260at2759"/>
<dbReference type="PhylomeDB" id="E2BLF4"/>
<feature type="compositionally biased region" description="Basic and acidic residues" evidence="1">
    <location>
        <begin position="76"/>
        <end position="93"/>
    </location>
</feature>
<accession>E2BLF4</accession>
<feature type="region of interest" description="Disordered" evidence="1">
    <location>
        <begin position="38"/>
        <end position="96"/>
    </location>
</feature>
<keyword evidence="2" id="KW-0732">Signal</keyword>
<feature type="signal peptide" evidence="2">
    <location>
        <begin position="1"/>
        <end position="15"/>
    </location>
</feature>
<dbReference type="EMBL" id="GL449017">
    <property type="protein sequence ID" value="EFN83506.1"/>
    <property type="molecule type" value="Genomic_DNA"/>
</dbReference>
<reference evidence="3 4" key="1">
    <citation type="journal article" date="2010" name="Science">
        <title>Genomic comparison of the ants Camponotus floridanus and Harpegnathos saltator.</title>
        <authorList>
            <person name="Bonasio R."/>
            <person name="Zhang G."/>
            <person name="Ye C."/>
            <person name="Mutti N.S."/>
            <person name="Fang X."/>
            <person name="Qin N."/>
            <person name="Donahue G."/>
            <person name="Yang P."/>
            <person name="Li Q."/>
            <person name="Li C."/>
            <person name="Zhang P."/>
            <person name="Huang Z."/>
            <person name="Berger S.L."/>
            <person name="Reinberg D."/>
            <person name="Wang J."/>
            <person name="Liebig J."/>
        </authorList>
    </citation>
    <scope>NUCLEOTIDE SEQUENCE [LARGE SCALE GENOMIC DNA]</scope>
    <source>
        <strain evidence="3 4">R22 G/1</strain>
    </source>
</reference>
<evidence type="ECO:0000313" key="3">
    <source>
        <dbReference type="EMBL" id="EFN83506.1"/>
    </source>
</evidence>
<organism evidence="4">
    <name type="scientific">Harpegnathos saltator</name>
    <name type="common">Jerdon's jumping ant</name>
    <dbReference type="NCBI Taxonomy" id="610380"/>
    <lineage>
        <taxon>Eukaryota</taxon>
        <taxon>Metazoa</taxon>
        <taxon>Ecdysozoa</taxon>
        <taxon>Arthropoda</taxon>
        <taxon>Hexapoda</taxon>
        <taxon>Insecta</taxon>
        <taxon>Pterygota</taxon>
        <taxon>Neoptera</taxon>
        <taxon>Endopterygota</taxon>
        <taxon>Hymenoptera</taxon>
        <taxon>Apocrita</taxon>
        <taxon>Aculeata</taxon>
        <taxon>Formicoidea</taxon>
        <taxon>Formicidae</taxon>
        <taxon>Ponerinae</taxon>
        <taxon>Ponerini</taxon>
        <taxon>Harpegnathos</taxon>
    </lineage>
</organism>
<dbReference type="KEGG" id="hst:105184172"/>
<dbReference type="Proteomes" id="UP000008237">
    <property type="component" value="Unassembled WGS sequence"/>
</dbReference>